<evidence type="ECO:0000256" key="2">
    <source>
        <dbReference type="ARBA" id="ARBA00004613"/>
    </source>
</evidence>
<evidence type="ECO:0000256" key="1">
    <source>
        <dbReference type="ARBA" id="ARBA00001973"/>
    </source>
</evidence>
<reference evidence="18 19" key="1">
    <citation type="submission" date="2016-03" db="EMBL/GenBank/DDBJ databases">
        <authorList>
            <person name="Ploux O."/>
        </authorList>
    </citation>
    <scope>NUCLEOTIDE SEQUENCE [LARGE SCALE GENOMIC DNA]</scope>
    <source>
        <strain evidence="18 19">UAMH 11012</strain>
    </source>
</reference>
<keyword evidence="6" id="KW-0136">Cellulose degradation</keyword>
<keyword evidence="8" id="KW-0186">Copper</keyword>
<evidence type="ECO:0000256" key="3">
    <source>
        <dbReference type="ARBA" id="ARBA00022525"/>
    </source>
</evidence>
<dbReference type="GO" id="GO:0004497">
    <property type="term" value="F:monooxygenase activity"/>
    <property type="evidence" value="ECO:0007669"/>
    <property type="project" value="UniProtKB-KW"/>
</dbReference>
<keyword evidence="13" id="KW-0624">Polysaccharide degradation</keyword>
<evidence type="ECO:0000256" key="8">
    <source>
        <dbReference type="ARBA" id="ARBA00023008"/>
    </source>
</evidence>
<dbReference type="Pfam" id="PF03443">
    <property type="entry name" value="AA9"/>
    <property type="match status" value="1"/>
</dbReference>
<dbReference type="Gene3D" id="2.70.50.70">
    <property type="match status" value="1"/>
</dbReference>
<accession>A0A1L7X348</accession>
<dbReference type="PANTHER" id="PTHR33353:SF10">
    <property type="entry name" value="ENDO-BETA-1,4-GLUCANASE D"/>
    <property type="match status" value="1"/>
</dbReference>
<evidence type="ECO:0000256" key="6">
    <source>
        <dbReference type="ARBA" id="ARBA00023001"/>
    </source>
</evidence>
<dbReference type="AlphaFoldDB" id="A0A1L7X348"/>
<dbReference type="OrthoDB" id="4427631at2759"/>
<dbReference type="GO" id="GO:0046872">
    <property type="term" value="F:metal ion binding"/>
    <property type="evidence" value="ECO:0007669"/>
    <property type="project" value="UniProtKB-KW"/>
</dbReference>
<comment type="subcellular location">
    <subcellularLocation>
        <location evidence="2">Secreted</location>
    </subcellularLocation>
</comment>
<keyword evidence="7" id="KW-0560">Oxidoreductase</keyword>
<evidence type="ECO:0000256" key="14">
    <source>
        <dbReference type="ARBA" id="ARBA00044502"/>
    </source>
</evidence>
<dbReference type="GO" id="GO:0005576">
    <property type="term" value="C:extracellular region"/>
    <property type="evidence" value="ECO:0007669"/>
    <property type="project" value="UniProtKB-SubCell"/>
</dbReference>
<evidence type="ECO:0000256" key="16">
    <source>
        <dbReference type="ARBA" id="ARBA00047174"/>
    </source>
</evidence>
<protein>
    <recommendedName>
        <fullName evidence="16">lytic cellulose monooxygenase (C4-dehydrogenating)</fullName>
        <ecNumber evidence="16">1.14.99.56</ecNumber>
    </recommendedName>
</protein>
<evidence type="ECO:0000313" key="19">
    <source>
        <dbReference type="Proteomes" id="UP000184330"/>
    </source>
</evidence>
<evidence type="ECO:0000256" key="12">
    <source>
        <dbReference type="ARBA" id="ARBA00023277"/>
    </source>
</evidence>
<evidence type="ECO:0000256" key="4">
    <source>
        <dbReference type="ARBA" id="ARBA00022723"/>
    </source>
</evidence>
<evidence type="ECO:0000256" key="9">
    <source>
        <dbReference type="ARBA" id="ARBA00023033"/>
    </source>
</evidence>
<dbReference type="EC" id="1.14.99.56" evidence="16"/>
<evidence type="ECO:0000256" key="5">
    <source>
        <dbReference type="ARBA" id="ARBA00022729"/>
    </source>
</evidence>
<evidence type="ECO:0000256" key="13">
    <source>
        <dbReference type="ARBA" id="ARBA00023326"/>
    </source>
</evidence>
<comment type="similarity">
    <text evidence="14">Belongs to the polysaccharide monooxygenase AA9 family.</text>
</comment>
<feature type="domain" description="Auxiliary Activity family 9 catalytic" evidence="17">
    <location>
        <begin position="6"/>
        <end position="80"/>
    </location>
</feature>
<evidence type="ECO:0000256" key="7">
    <source>
        <dbReference type="ARBA" id="ARBA00023002"/>
    </source>
</evidence>
<evidence type="ECO:0000256" key="15">
    <source>
        <dbReference type="ARBA" id="ARBA00045077"/>
    </source>
</evidence>
<keyword evidence="10" id="KW-1015">Disulfide bond</keyword>
<evidence type="ECO:0000256" key="10">
    <source>
        <dbReference type="ARBA" id="ARBA00023157"/>
    </source>
</evidence>
<keyword evidence="4" id="KW-0479">Metal-binding</keyword>
<keyword evidence="19" id="KW-1185">Reference proteome</keyword>
<keyword evidence="3" id="KW-0964">Secreted</keyword>
<keyword evidence="9" id="KW-0503">Monooxygenase</keyword>
<organism evidence="18 19">
    <name type="scientific">Phialocephala subalpina</name>
    <dbReference type="NCBI Taxonomy" id="576137"/>
    <lineage>
        <taxon>Eukaryota</taxon>
        <taxon>Fungi</taxon>
        <taxon>Dikarya</taxon>
        <taxon>Ascomycota</taxon>
        <taxon>Pezizomycotina</taxon>
        <taxon>Leotiomycetes</taxon>
        <taxon>Helotiales</taxon>
        <taxon>Mollisiaceae</taxon>
        <taxon>Phialocephala</taxon>
        <taxon>Phialocephala fortinii species complex</taxon>
    </lineage>
</organism>
<dbReference type="GO" id="GO:0030245">
    <property type="term" value="P:cellulose catabolic process"/>
    <property type="evidence" value="ECO:0007669"/>
    <property type="project" value="UniProtKB-KW"/>
</dbReference>
<evidence type="ECO:0000313" key="18">
    <source>
        <dbReference type="EMBL" id="CZR59460.1"/>
    </source>
</evidence>
<sequence>MKGSAGTATAAAGGTLGFVADQGVDHPGPVQFYMAKVPDGTTIDAWDGSGKVWFKVAYLGPPTIRKNVSFKVPKNIPSGDHPFFLQLLMNNSSLQIHFQFKLIFAKMQYTKLYLFLEGIASTTSALAIPSIENTVAIRAEEAYTGPGGVSILNRDVDAYTGPGGVSILNREVESDASTGPGGVSILNIEEASTEAYTGPGGVSILNRK</sequence>
<evidence type="ECO:0000256" key="11">
    <source>
        <dbReference type="ARBA" id="ARBA00023180"/>
    </source>
</evidence>
<keyword evidence="11" id="KW-0325">Glycoprotein</keyword>
<evidence type="ECO:0000259" key="17">
    <source>
        <dbReference type="Pfam" id="PF03443"/>
    </source>
</evidence>
<dbReference type="InterPro" id="IPR049892">
    <property type="entry name" value="AA9"/>
</dbReference>
<proteinExistence type="inferred from homology"/>
<keyword evidence="5" id="KW-0732">Signal</keyword>
<keyword evidence="12" id="KW-0119">Carbohydrate metabolism</keyword>
<dbReference type="InterPro" id="IPR005103">
    <property type="entry name" value="AA9_LPMO"/>
</dbReference>
<gene>
    <name evidence="18" type="ORF">PAC_09352</name>
</gene>
<comment type="catalytic activity">
    <reaction evidence="15">
        <text>[(1-&gt;4)-beta-D-glucosyl]n+m + reduced acceptor + O2 = 4-dehydro-beta-D-glucosyl-[(1-&gt;4)-beta-D-glucosyl]n-1 + [(1-&gt;4)-beta-D-glucosyl]m + acceptor + H2O.</text>
        <dbReference type="EC" id="1.14.99.56"/>
    </reaction>
</comment>
<dbReference type="Proteomes" id="UP000184330">
    <property type="component" value="Unassembled WGS sequence"/>
</dbReference>
<dbReference type="PANTHER" id="PTHR33353">
    <property type="entry name" value="PUTATIVE (AFU_ORTHOLOGUE AFUA_1G12560)-RELATED"/>
    <property type="match status" value="1"/>
</dbReference>
<name>A0A1L7X348_9HELO</name>
<comment type="cofactor">
    <cofactor evidence="1">
        <name>Cu(2+)</name>
        <dbReference type="ChEBI" id="CHEBI:29036"/>
    </cofactor>
</comment>
<dbReference type="EMBL" id="FJOG01000014">
    <property type="protein sequence ID" value="CZR59460.1"/>
    <property type="molecule type" value="Genomic_DNA"/>
</dbReference>